<dbReference type="CDD" id="cd06171">
    <property type="entry name" value="Sigma70_r4"/>
    <property type="match status" value="1"/>
</dbReference>
<dbReference type="EMBL" id="JACRTA010000001">
    <property type="protein sequence ID" value="MBC8567985.1"/>
    <property type="molecule type" value="Genomic_DNA"/>
</dbReference>
<dbReference type="Pfam" id="PF04542">
    <property type="entry name" value="Sigma70_r2"/>
    <property type="match status" value="1"/>
</dbReference>
<evidence type="ECO:0000313" key="8">
    <source>
        <dbReference type="Proteomes" id="UP000610862"/>
    </source>
</evidence>
<dbReference type="SUPFAM" id="SSF88946">
    <property type="entry name" value="Sigma2 domain of RNA polymerase sigma factors"/>
    <property type="match status" value="1"/>
</dbReference>
<feature type="domain" description="RNA polymerase sigma-70 region 2" evidence="5">
    <location>
        <begin position="20"/>
        <end position="79"/>
    </location>
</feature>
<comment type="caution">
    <text evidence="7">The sequence shown here is derived from an EMBL/GenBank/DDBJ whole genome shotgun (WGS) entry which is preliminary data.</text>
</comment>
<dbReference type="PANTHER" id="PTHR43133">
    <property type="entry name" value="RNA POLYMERASE ECF-TYPE SIGMA FACTO"/>
    <property type="match status" value="1"/>
</dbReference>
<evidence type="ECO:0000259" key="6">
    <source>
        <dbReference type="Pfam" id="PF08281"/>
    </source>
</evidence>
<dbReference type="AlphaFoldDB" id="A0A926E7W5"/>
<dbReference type="Gene3D" id="1.10.1740.10">
    <property type="match status" value="1"/>
</dbReference>
<dbReference type="GO" id="GO:0003677">
    <property type="term" value="F:DNA binding"/>
    <property type="evidence" value="ECO:0007669"/>
    <property type="project" value="InterPro"/>
</dbReference>
<dbReference type="Pfam" id="PF08281">
    <property type="entry name" value="Sigma70_r4_2"/>
    <property type="match status" value="1"/>
</dbReference>
<feature type="domain" description="RNA polymerase sigma factor 70 region 4 type 2" evidence="6">
    <location>
        <begin position="140"/>
        <end position="191"/>
    </location>
</feature>
<evidence type="ECO:0000256" key="3">
    <source>
        <dbReference type="ARBA" id="ARBA00023082"/>
    </source>
</evidence>
<keyword evidence="4" id="KW-0804">Transcription</keyword>
<dbReference type="GO" id="GO:0006352">
    <property type="term" value="P:DNA-templated transcription initiation"/>
    <property type="evidence" value="ECO:0007669"/>
    <property type="project" value="InterPro"/>
</dbReference>
<organism evidence="7 8">
    <name type="scientific">Lentihominibacter hominis</name>
    <dbReference type="NCBI Taxonomy" id="2763645"/>
    <lineage>
        <taxon>Bacteria</taxon>
        <taxon>Bacillati</taxon>
        <taxon>Bacillota</taxon>
        <taxon>Clostridia</taxon>
        <taxon>Peptostreptococcales</taxon>
        <taxon>Anaerovoracaceae</taxon>
        <taxon>Lentihominibacter</taxon>
    </lineage>
</organism>
<dbReference type="GO" id="GO:0016987">
    <property type="term" value="F:sigma factor activity"/>
    <property type="evidence" value="ECO:0007669"/>
    <property type="project" value="UniProtKB-KW"/>
</dbReference>
<dbReference type="NCBIfam" id="TIGR02937">
    <property type="entry name" value="sigma70-ECF"/>
    <property type="match status" value="1"/>
</dbReference>
<dbReference type="InterPro" id="IPR036388">
    <property type="entry name" value="WH-like_DNA-bd_sf"/>
</dbReference>
<dbReference type="SUPFAM" id="SSF88659">
    <property type="entry name" value="Sigma3 and sigma4 domains of RNA polymerase sigma factors"/>
    <property type="match status" value="1"/>
</dbReference>
<dbReference type="PANTHER" id="PTHR43133:SF51">
    <property type="entry name" value="RNA POLYMERASE SIGMA FACTOR"/>
    <property type="match status" value="1"/>
</dbReference>
<dbReference type="InterPro" id="IPR013325">
    <property type="entry name" value="RNA_pol_sigma_r2"/>
</dbReference>
<dbReference type="InterPro" id="IPR007627">
    <property type="entry name" value="RNA_pol_sigma70_r2"/>
</dbReference>
<accession>A0A926E7W5</accession>
<evidence type="ECO:0000259" key="5">
    <source>
        <dbReference type="Pfam" id="PF04542"/>
    </source>
</evidence>
<dbReference type="InterPro" id="IPR013324">
    <property type="entry name" value="RNA_pol_sigma_r3/r4-like"/>
</dbReference>
<keyword evidence="2" id="KW-0805">Transcription regulation</keyword>
<evidence type="ECO:0000256" key="1">
    <source>
        <dbReference type="ARBA" id="ARBA00010641"/>
    </source>
</evidence>
<proteinExistence type="inferred from homology"/>
<comment type="similarity">
    <text evidence="1">Belongs to the sigma-70 factor family. ECF subfamily.</text>
</comment>
<evidence type="ECO:0000256" key="2">
    <source>
        <dbReference type="ARBA" id="ARBA00023015"/>
    </source>
</evidence>
<evidence type="ECO:0000256" key="4">
    <source>
        <dbReference type="ARBA" id="ARBA00023163"/>
    </source>
</evidence>
<dbReference type="Gene3D" id="1.10.10.10">
    <property type="entry name" value="Winged helix-like DNA-binding domain superfamily/Winged helix DNA-binding domain"/>
    <property type="match status" value="1"/>
</dbReference>
<dbReference type="InterPro" id="IPR013249">
    <property type="entry name" value="RNA_pol_sigma70_r4_t2"/>
</dbReference>
<evidence type="ECO:0000313" key="7">
    <source>
        <dbReference type="EMBL" id="MBC8567985.1"/>
    </source>
</evidence>
<dbReference type="InterPro" id="IPR039425">
    <property type="entry name" value="RNA_pol_sigma-70-like"/>
</dbReference>
<keyword evidence="8" id="KW-1185">Reference proteome</keyword>
<dbReference type="InterPro" id="IPR014284">
    <property type="entry name" value="RNA_pol_sigma-70_dom"/>
</dbReference>
<keyword evidence="3" id="KW-0731">Sigma factor</keyword>
<name>A0A926E7W5_9FIRM</name>
<sequence length="209" mass="25311">MCTLDREEILELLCSKYVYVIRLMKIMGVDENDVEDVATEVFIDAFRGLDNLRDPEKLVPWLKKIARNRASKYFRKRAKRKEISNMIKTEMGEIDIFDTIADEVTVEKLLQDAERRGMVRDMINNRIPFHKRLPYERRGMVRDMINNLPDVSRRVIRMRFWGEYKHSEIAEIMNININTEKSIYRRSLKHLKEQYLNILRKEERDEWKR</sequence>
<protein>
    <submittedName>
        <fullName evidence="7">Sigma-70 family RNA polymerase sigma factor</fullName>
    </submittedName>
</protein>
<reference evidence="7" key="1">
    <citation type="submission" date="2020-08" db="EMBL/GenBank/DDBJ databases">
        <title>Genome public.</title>
        <authorList>
            <person name="Liu C."/>
            <person name="Sun Q."/>
        </authorList>
    </citation>
    <scope>NUCLEOTIDE SEQUENCE</scope>
    <source>
        <strain evidence="7">NSJ-24</strain>
    </source>
</reference>
<dbReference type="RefSeq" id="WP_187525052.1">
    <property type="nucleotide sequence ID" value="NZ_JACRTA010000001.1"/>
</dbReference>
<dbReference type="Proteomes" id="UP000610862">
    <property type="component" value="Unassembled WGS sequence"/>
</dbReference>
<gene>
    <name evidence="7" type="ORF">H8692_04285</name>
</gene>